<proteinExistence type="predicted"/>
<dbReference type="Gene3D" id="3.40.50.1820">
    <property type="entry name" value="alpha/beta hydrolase"/>
    <property type="match status" value="1"/>
</dbReference>
<gene>
    <name evidence="2" type="ORF">J2X11_000424</name>
</gene>
<dbReference type="InterPro" id="IPR029058">
    <property type="entry name" value="AB_hydrolase_fold"/>
</dbReference>
<dbReference type="Pfam" id="PF00561">
    <property type="entry name" value="Abhydrolase_1"/>
    <property type="match status" value="1"/>
</dbReference>
<keyword evidence="3" id="KW-1185">Reference proteome</keyword>
<reference evidence="2 3" key="1">
    <citation type="submission" date="2023-07" db="EMBL/GenBank/DDBJ databases">
        <title>Sorghum-associated microbial communities from plants grown in Nebraska, USA.</title>
        <authorList>
            <person name="Schachtman D."/>
        </authorList>
    </citation>
    <scope>NUCLEOTIDE SEQUENCE [LARGE SCALE GENOMIC DNA]</scope>
    <source>
        <strain evidence="2 3">BE248</strain>
    </source>
</reference>
<feature type="domain" description="AB hydrolase-1" evidence="1">
    <location>
        <begin position="15"/>
        <end position="247"/>
    </location>
</feature>
<accession>A0ABU1UK87</accession>
<evidence type="ECO:0000259" key="1">
    <source>
        <dbReference type="Pfam" id="PF00561"/>
    </source>
</evidence>
<dbReference type="PRINTS" id="PR00412">
    <property type="entry name" value="EPOXHYDRLASE"/>
</dbReference>
<dbReference type="EMBL" id="JAVDWH010000001">
    <property type="protein sequence ID" value="MDR7085585.1"/>
    <property type="molecule type" value="Genomic_DNA"/>
</dbReference>
<dbReference type="RefSeq" id="WP_309966172.1">
    <property type="nucleotide sequence ID" value="NZ_JAVDWH010000001.1"/>
</dbReference>
<sequence length="270" mass="29170">MHSELAYSRKGSGEPLVLIHGIGHRRQAWDPVFEQLAESYDVIAVDLAGFGESAEYPKGVKYNMHNAVENLTDNFAAWGIEKPHVVGNSLGGALALELGARGAVSSVTALSPAGFFGILNRVQTFVLLIMLRISSKLPDRVLKFVSQQAWGRKLAGATLYVHPERFSAEEVYGDALSLKRATGFEETILAGARYSFKQQVPVPTTIAWGTRDLILPYSSSAIAAERLPNARHVALPHCGHVPMVDDPDLIVRVVKNTVDSAVAAEADQAA</sequence>
<dbReference type="PRINTS" id="PR00111">
    <property type="entry name" value="ABHYDROLASE"/>
</dbReference>
<dbReference type="InterPro" id="IPR000073">
    <property type="entry name" value="AB_hydrolase_1"/>
</dbReference>
<evidence type="ECO:0000313" key="3">
    <source>
        <dbReference type="Proteomes" id="UP001257739"/>
    </source>
</evidence>
<dbReference type="SUPFAM" id="SSF53474">
    <property type="entry name" value="alpha/beta-Hydrolases"/>
    <property type="match status" value="1"/>
</dbReference>
<comment type="caution">
    <text evidence="2">The sequence shown here is derived from an EMBL/GenBank/DDBJ whole genome shotgun (WGS) entry which is preliminary data.</text>
</comment>
<dbReference type="Proteomes" id="UP001257739">
    <property type="component" value="Unassembled WGS sequence"/>
</dbReference>
<protein>
    <submittedName>
        <fullName evidence="2">Pimeloyl-ACP methyl ester carboxylesterase</fullName>
    </submittedName>
</protein>
<organism evidence="2 3">
    <name type="scientific">Aeromicrobium panaciterrae</name>
    <dbReference type="NCBI Taxonomy" id="363861"/>
    <lineage>
        <taxon>Bacteria</taxon>
        <taxon>Bacillati</taxon>
        <taxon>Actinomycetota</taxon>
        <taxon>Actinomycetes</taxon>
        <taxon>Propionibacteriales</taxon>
        <taxon>Nocardioidaceae</taxon>
        <taxon>Aeromicrobium</taxon>
    </lineage>
</organism>
<dbReference type="InterPro" id="IPR000639">
    <property type="entry name" value="Epox_hydrolase-like"/>
</dbReference>
<name>A0ABU1UK87_9ACTN</name>
<dbReference type="PANTHER" id="PTHR46438">
    <property type="entry name" value="ALPHA/BETA-HYDROLASES SUPERFAMILY PROTEIN"/>
    <property type="match status" value="1"/>
</dbReference>
<evidence type="ECO:0000313" key="2">
    <source>
        <dbReference type="EMBL" id="MDR7085585.1"/>
    </source>
</evidence>
<dbReference type="PANTHER" id="PTHR46438:SF11">
    <property type="entry name" value="LIPASE-RELATED"/>
    <property type="match status" value="1"/>
</dbReference>